<dbReference type="GeneID" id="112692742"/>
<dbReference type="Gene3D" id="3.30.2160.10">
    <property type="entry name" value="Hect, E3 ligase catalytic domain"/>
    <property type="match status" value="1"/>
</dbReference>
<sequence length="1073" mass="120284">MEIKINENSDENVYRSITMFCWGNTVNGELGLGGIEENHIFSPEEITNFESINDIKSVACGNNHTLAVAEDGKLYACGSNDFGQLGHSGPRTKLQQITSVSSLVMTSVACGEAHSMALNQCGQLYTWGSGACCQLGFETDEEIQYTPKIVKSLATMTLIQISSGYKHCMALTNHGELYTWGSNEFGQLGIDQGPVNVSKPTLVKSLIGLPILFIACGGYHSFVVSKSGAVFGWGKNDFGQLGLNHKTNVSIPTELNTIRTARVKYISAGEDFSVFLTYDGGVFTCGAGMYGQLGHGSFSNEIVPRKVLELMGSTVTQVTCGRRHTLTLVPSKGRVYSFGLGGVGQLGTKASINSNTPQLVLGPWLSPSGASVIKTNKQYIVKSIFAGGDQCFVKVTHQMDKIPPDDYRSLQENSQICTVKLSDVIHLSTILPDNPVDQDRMSFVEIVMSSLSCLNGSFLMLNDSHYTCSKNNHGVNFNLAAQCFDAIGHVRNTSLNDLILTSLASAVDCLSAPPPDVESLRFYLTLPMYHEFKNITNSTILQVPYAEALLYLKNMELLTTDLWISSMPVIYFETLITVYKNLFIDQLNTFSINAQVTPNLNKGLIVAASMLGKLNRLNSNLNGNQVKKGQLKVPYTTFYIPHLAEKINIRHEYMKWAYIMDSDNGSKDQDFCFCNYAFLFDAEAKTILLQVDQKLQMQQAMAAAATRAFTQMFYDGIQHSAVNQFIELAVSRRNLVDDAIRELSQYTGNDYKKPLKVRFIDEEAEDAGGVKKEFFMLLIKEILDPKFGMFINYDETNMIWFNDYSFEDLTMYYLIGLMCGLAIYNFIIIDLPFPLALYKKLLNEPVTLQDLKDLNPTIVKSFEELLTYDKPDLSDVFNLTFEITRDVYGEIQTVPLKPDGANTLVTQENKHEFVDLYVDMVLNIGVEKQFNVFKDAFLQVCGGRVLRLFHSQELMAVVVGNQDYDWIELEKNAQYRNGYTQDDETIKLFWEVFHEFDIDHKKKFLLFLTGSDRVPVMGMKAIKIYIQPTEDDNFLPVAHTCFNLLDLPKYRSKGKLKYKLIQAIHQTQGFSLV</sequence>
<dbReference type="FunFam" id="3.30.2160.10:FF:000004">
    <property type="entry name" value="probable E3 ubiquitin-protein ligase HERC4 isoform X1"/>
    <property type="match status" value="1"/>
</dbReference>
<name>A0A8B8GL34_9HEMI</name>
<feature type="repeat" description="RCC1" evidence="7">
    <location>
        <begin position="175"/>
        <end position="227"/>
    </location>
</feature>
<evidence type="ECO:0000313" key="9">
    <source>
        <dbReference type="Proteomes" id="UP000694846"/>
    </source>
</evidence>
<dbReference type="Gene3D" id="2.130.10.30">
    <property type="entry name" value="Regulator of chromosome condensation 1/beta-lactamase-inhibitor protein II"/>
    <property type="match status" value="2"/>
</dbReference>
<evidence type="ECO:0000313" key="10">
    <source>
        <dbReference type="RefSeq" id="XP_025423301.1"/>
    </source>
</evidence>
<feature type="repeat" description="RCC1" evidence="7">
    <location>
        <begin position="17"/>
        <end position="71"/>
    </location>
</feature>
<dbReference type="SUPFAM" id="SSF56204">
    <property type="entry name" value="Hect, E3 ligase catalytic domain"/>
    <property type="match status" value="1"/>
</dbReference>
<evidence type="ECO:0000256" key="5">
    <source>
        <dbReference type="ARBA" id="ARBA00022786"/>
    </source>
</evidence>
<feature type="repeat" description="RCC1" evidence="7">
    <location>
        <begin position="280"/>
        <end position="331"/>
    </location>
</feature>
<dbReference type="InterPro" id="IPR000408">
    <property type="entry name" value="Reg_chr_condens"/>
</dbReference>
<feature type="repeat" description="RCC1" evidence="7">
    <location>
        <begin position="122"/>
        <end position="174"/>
    </location>
</feature>
<keyword evidence="2" id="KW-0963">Cytoplasm</keyword>
<dbReference type="PROSITE" id="PS00626">
    <property type="entry name" value="RCC1_2"/>
    <property type="match status" value="3"/>
</dbReference>
<dbReference type="GO" id="GO:0009966">
    <property type="term" value="P:regulation of signal transduction"/>
    <property type="evidence" value="ECO:0007669"/>
    <property type="project" value="UniProtKB-ARBA"/>
</dbReference>
<dbReference type="Gene3D" id="3.30.2410.10">
    <property type="entry name" value="Hect, E3 ligase catalytic domain"/>
    <property type="match status" value="1"/>
</dbReference>
<feature type="domain" description="HECT" evidence="8">
    <location>
        <begin position="747"/>
        <end position="1073"/>
    </location>
</feature>
<keyword evidence="5 6" id="KW-0833">Ubl conjugation pathway</keyword>
<dbReference type="Pfam" id="PF00632">
    <property type="entry name" value="HECT"/>
    <property type="match status" value="1"/>
</dbReference>
<dbReference type="FunFam" id="3.30.2410.10:FF:000003">
    <property type="entry name" value="probable E3 ubiquitin-protein ligase HERC4 isoform X1"/>
    <property type="match status" value="1"/>
</dbReference>
<feature type="repeat" description="RCC1" evidence="7">
    <location>
        <begin position="333"/>
        <end position="397"/>
    </location>
</feature>
<feature type="repeat" description="RCC1" evidence="7">
    <location>
        <begin position="228"/>
        <end position="279"/>
    </location>
</feature>
<keyword evidence="3" id="KW-0808">Transferase</keyword>
<dbReference type="GO" id="GO:0004842">
    <property type="term" value="F:ubiquitin-protein transferase activity"/>
    <property type="evidence" value="ECO:0007669"/>
    <property type="project" value="InterPro"/>
</dbReference>
<keyword evidence="9" id="KW-1185">Reference proteome</keyword>
<dbReference type="OrthoDB" id="5981550at2759"/>
<comment type="subcellular location">
    <subcellularLocation>
        <location evidence="1">Cytoplasm</location>
    </subcellularLocation>
</comment>
<dbReference type="AlphaFoldDB" id="A0A8B8GL34"/>
<dbReference type="InterPro" id="IPR000569">
    <property type="entry name" value="HECT_dom"/>
</dbReference>
<feature type="active site" description="Glycyl thioester intermediate" evidence="6">
    <location>
        <position position="1041"/>
    </location>
</feature>
<dbReference type="SMART" id="SM00119">
    <property type="entry name" value="HECTc"/>
    <property type="match status" value="1"/>
</dbReference>
<evidence type="ECO:0000259" key="8">
    <source>
        <dbReference type="PROSITE" id="PS50237"/>
    </source>
</evidence>
<dbReference type="PROSITE" id="PS50237">
    <property type="entry name" value="HECT"/>
    <property type="match status" value="1"/>
</dbReference>
<proteinExistence type="predicted"/>
<reference evidence="10" key="1">
    <citation type="submission" date="2025-08" db="UniProtKB">
        <authorList>
            <consortium name="RefSeq"/>
        </authorList>
    </citation>
    <scope>IDENTIFICATION</scope>
    <source>
        <tissue evidence="10">Whole body</tissue>
    </source>
</reference>
<evidence type="ECO:0000256" key="2">
    <source>
        <dbReference type="ARBA" id="ARBA00022490"/>
    </source>
</evidence>
<dbReference type="PANTHER" id="PTHR45622">
    <property type="entry name" value="UBIQUITIN-PROTEIN LIGASE E3A-RELATED"/>
    <property type="match status" value="1"/>
</dbReference>
<dbReference type="InterPro" id="IPR035983">
    <property type="entry name" value="Hect_E3_ubiquitin_ligase"/>
</dbReference>
<dbReference type="SUPFAM" id="SSF50985">
    <property type="entry name" value="RCC1/BLIP-II"/>
    <property type="match status" value="1"/>
</dbReference>
<keyword evidence="4" id="KW-0677">Repeat</keyword>
<dbReference type="PRINTS" id="PR00633">
    <property type="entry name" value="RCCNDNSATION"/>
</dbReference>
<protein>
    <submittedName>
        <fullName evidence="10">Probable E3 ubiquitin-protein ligase HERC4 isoform X1</fullName>
    </submittedName>
</protein>
<dbReference type="Pfam" id="PF25390">
    <property type="entry name" value="WD40_RLD"/>
    <property type="match status" value="1"/>
</dbReference>
<evidence type="ECO:0000256" key="4">
    <source>
        <dbReference type="ARBA" id="ARBA00022737"/>
    </source>
</evidence>
<dbReference type="RefSeq" id="XP_025423301.1">
    <property type="nucleotide sequence ID" value="XM_025567516.1"/>
</dbReference>
<gene>
    <name evidence="10" type="primary">LOC112692742</name>
</gene>
<evidence type="ECO:0000256" key="1">
    <source>
        <dbReference type="ARBA" id="ARBA00004496"/>
    </source>
</evidence>
<dbReference type="Proteomes" id="UP000694846">
    <property type="component" value="Unplaced"/>
</dbReference>
<dbReference type="InterPro" id="IPR009091">
    <property type="entry name" value="RCC1/BLIP-II"/>
</dbReference>
<dbReference type="CDD" id="cd00078">
    <property type="entry name" value="HECTc"/>
    <property type="match status" value="1"/>
</dbReference>
<feature type="repeat" description="RCC1" evidence="7">
    <location>
        <begin position="72"/>
        <end position="121"/>
    </location>
</feature>
<dbReference type="GO" id="GO:0005737">
    <property type="term" value="C:cytoplasm"/>
    <property type="evidence" value="ECO:0007669"/>
    <property type="project" value="UniProtKB-SubCell"/>
</dbReference>
<evidence type="ECO:0000256" key="6">
    <source>
        <dbReference type="PROSITE-ProRule" id="PRU00104"/>
    </source>
</evidence>
<accession>A0A8B8GL34</accession>
<evidence type="ECO:0000256" key="7">
    <source>
        <dbReference type="PROSITE-ProRule" id="PRU00235"/>
    </source>
</evidence>
<evidence type="ECO:0000256" key="3">
    <source>
        <dbReference type="ARBA" id="ARBA00022679"/>
    </source>
</evidence>
<dbReference type="PROSITE" id="PS50012">
    <property type="entry name" value="RCC1_3"/>
    <property type="match status" value="7"/>
</dbReference>
<dbReference type="CTD" id="26091"/>
<organism evidence="9 10">
    <name type="scientific">Sipha flava</name>
    <name type="common">yellow sugarcane aphid</name>
    <dbReference type="NCBI Taxonomy" id="143950"/>
    <lineage>
        <taxon>Eukaryota</taxon>
        <taxon>Metazoa</taxon>
        <taxon>Ecdysozoa</taxon>
        <taxon>Arthropoda</taxon>
        <taxon>Hexapoda</taxon>
        <taxon>Insecta</taxon>
        <taxon>Pterygota</taxon>
        <taxon>Neoptera</taxon>
        <taxon>Paraneoptera</taxon>
        <taxon>Hemiptera</taxon>
        <taxon>Sternorrhyncha</taxon>
        <taxon>Aphidomorpha</taxon>
        <taxon>Aphidoidea</taxon>
        <taxon>Aphididae</taxon>
        <taxon>Sipha</taxon>
    </lineage>
</organism>
<dbReference type="Gene3D" id="3.90.1750.10">
    <property type="entry name" value="Hect, E3 ligase catalytic domains"/>
    <property type="match status" value="1"/>
</dbReference>
<dbReference type="InterPro" id="IPR058923">
    <property type="entry name" value="RCC1-like_dom"/>
</dbReference>
<dbReference type="PANTHER" id="PTHR45622:SF76">
    <property type="entry name" value="HECT AND RLD DOMAIN CONTAINING E3 UBIQUITIN LIGASE 4, ISOFORM C"/>
    <property type="match status" value="1"/>
</dbReference>
<dbReference type="InterPro" id="IPR051709">
    <property type="entry name" value="Ub-ligase/GTPase-reg"/>
</dbReference>